<dbReference type="InterPro" id="IPR015943">
    <property type="entry name" value="WD40/YVTN_repeat-like_dom_sf"/>
</dbReference>
<dbReference type="PRINTS" id="PR00320">
    <property type="entry name" value="GPROTEINBRPT"/>
</dbReference>
<dbReference type="PANTHER" id="PTHR22847:SF637">
    <property type="entry name" value="WD REPEAT DOMAIN 5B"/>
    <property type="match status" value="1"/>
</dbReference>
<feature type="compositionally biased region" description="Polar residues" evidence="4">
    <location>
        <begin position="1"/>
        <end position="15"/>
    </location>
</feature>
<evidence type="ECO:0000256" key="2">
    <source>
        <dbReference type="ARBA" id="ARBA00022737"/>
    </source>
</evidence>
<feature type="repeat" description="WD" evidence="3">
    <location>
        <begin position="337"/>
        <end position="378"/>
    </location>
</feature>
<evidence type="ECO:0000256" key="4">
    <source>
        <dbReference type="SAM" id="MobiDB-lite"/>
    </source>
</evidence>
<dbReference type="Gene3D" id="2.130.10.10">
    <property type="entry name" value="YVTN repeat-like/Quinoprotein amine dehydrogenase"/>
    <property type="match status" value="1"/>
</dbReference>
<dbReference type="InterPro" id="IPR020472">
    <property type="entry name" value="WD40_PAC1"/>
</dbReference>
<dbReference type="SMART" id="SM00320">
    <property type="entry name" value="WD40"/>
    <property type="match status" value="7"/>
</dbReference>
<reference evidence="7 9" key="2">
    <citation type="submission" date="2022-04" db="EMBL/GenBank/DDBJ databases">
        <title>Chromosome-level reference genomes for two strains of Caenorhabditis briggsae: an improved platform for comparative genomics.</title>
        <authorList>
            <person name="Stevens L."/>
            <person name="Andersen E."/>
        </authorList>
    </citation>
    <scope>NUCLEOTIDE SEQUENCE [LARGE SCALE GENOMIC DNA]</scope>
    <source>
        <strain evidence="7">VX34</strain>
        <tissue evidence="7">Whole-organism</tissue>
    </source>
</reference>
<dbReference type="AlphaFoldDB" id="A0AAE9F4Q0"/>
<evidence type="ECO:0000313" key="7">
    <source>
        <dbReference type="EMBL" id="UMM35286.1"/>
    </source>
</evidence>
<organism evidence="7 9">
    <name type="scientific">Caenorhabditis briggsae</name>
    <dbReference type="NCBI Taxonomy" id="6238"/>
    <lineage>
        <taxon>Eukaryota</taxon>
        <taxon>Metazoa</taxon>
        <taxon>Ecdysozoa</taxon>
        <taxon>Nematoda</taxon>
        <taxon>Chromadorea</taxon>
        <taxon>Rhabditida</taxon>
        <taxon>Rhabditina</taxon>
        <taxon>Rhabditomorpha</taxon>
        <taxon>Rhabditoidea</taxon>
        <taxon>Rhabditidae</taxon>
        <taxon>Peloderinae</taxon>
        <taxon>Caenorhabditis</taxon>
    </lineage>
</organism>
<dbReference type="Pfam" id="PF25175">
    <property type="entry name" value="Beta-prop_WDR5"/>
    <property type="match status" value="1"/>
</dbReference>
<dbReference type="PROSITE" id="PS00678">
    <property type="entry name" value="WD_REPEATS_1"/>
    <property type="match status" value="3"/>
</dbReference>
<feature type="repeat" description="WD" evidence="3">
    <location>
        <begin position="379"/>
        <end position="423"/>
    </location>
</feature>
<dbReference type="FunFam" id="2.130.10.10:FF:000228">
    <property type="entry name" value="COMPASS-like H3K4 histone methylase component WDR5A"/>
    <property type="match status" value="1"/>
</dbReference>
<dbReference type="Proteomes" id="UP000827892">
    <property type="component" value="Chromosome V"/>
</dbReference>
<feature type="region of interest" description="Disordered" evidence="4">
    <location>
        <begin position="1"/>
        <end position="31"/>
    </location>
</feature>
<name>A0AAE9F4Q0_CAEBR</name>
<dbReference type="Proteomes" id="UP000829354">
    <property type="component" value="Chromosome V"/>
</dbReference>
<dbReference type="SUPFAM" id="SSF50978">
    <property type="entry name" value="WD40 repeat-like"/>
    <property type="match status" value="1"/>
</dbReference>
<feature type="repeat" description="WD" evidence="3">
    <location>
        <begin position="168"/>
        <end position="209"/>
    </location>
</feature>
<evidence type="ECO:0000313" key="6">
    <source>
        <dbReference type="EMBL" id="ULT89478.1"/>
    </source>
</evidence>
<protein>
    <recommendedName>
        <fullName evidence="5">WDR5-like beta-propeller domain-containing protein</fullName>
    </recommendedName>
</protein>
<dbReference type="InterPro" id="IPR059122">
    <property type="entry name" value="Beta-prop_WDR5-like"/>
</dbReference>
<feature type="repeat" description="WD" evidence="3">
    <location>
        <begin position="252"/>
        <end position="293"/>
    </location>
</feature>
<gene>
    <name evidence="6" type="ORF">L3Y34_008139</name>
    <name evidence="7" type="ORF">L5515_007987</name>
</gene>
<dbReference type="PROSITE" id="PS50082">
    <property type="entry name" value="WD_REPEATS_2"/>
    <property type="match status" value="6"/>
</dbReference>
<dbReference type="EMBL" id="CP092624">
    <property type="protein sequence ID" value="UMM35286.1"/>
    <property type="molecule type" value="Genomic_DNA"/>
</dbReference>
<evidence type="ECO:0000313" key="8">
    <source>
        <dbReference type="Proteomes" id="UP000827892"/>
    </source>
</evidence>
<dbReference type="EMBL" id="CP090895">
    <property type="protein sequence ID" value="ULT89478.1"/>
    <property type="molecule type" value="Genomic_DNA"/>
</dbReference>
<keyword evidence="9" id="KW-1185">Reference proteome</keyword>
<dbReference type="PROSITE" id="PS50294">
    <property type="entry name" value="WD_REPEATS_REGION"/>
    <property type="match status" value="4"/>
</dbReference>
<dbReference type="InterPro" id="IPR036322">
    <property type="entry name" value="WD40_repeat_dom_sf"/>
</dbReference>
<accession>A0AAE9F4Q0</accession>
<feature type="repeat" description="WD" evidence="3">
    <location>
        <begin position="294"/>
        <end position="335"/>
    </location>
</feature>
<evidence type="ECO:0000313" key="9">
    <source>
        <dbReference type="Proteomes" id="UP000829354"/>
    </source>
</evidence>
<evidence type="ECO:0000259" key="5">
    <source>
        <dbReference type="Pfam" id="PF25175"/>
    </source>
</evidence>
<proteinExistence type="predicted"/>
<evidence type="ECO:0000256" key="3">
    <source>
        <dbReference type="PROSITE-ProRule" id="PRU00221"/>
    </source>
</evidence>
<dbReference type="GO" id="GO:0044666">
    <property type="term" value="C:MLL3/4 complex"/>
    <property type="evidence" value="ECO:0007669"/>
    <property type="project" value="UniProtKB-ARBA"/>
</dbReference>
<dbReference type="CDD" id="cd00200">
    <property type="entry name" value="WD40"/>
    <property type="match status" value="1"/>
</dbReference>
<dbReference type="InterPro" id="IPR019775">
    <property type="entry name" value="WD40_repeat_CS"/>
</dbReference>
<evidence type="ECO:0000256" key="1">
    <source>
        <dbReference type="ARBA" id="ARBA00022574"/>
    </source>
</evidence>
<dbReference type="PANTHER" id="PTHR22847">
    <property type="entry name" value="WD40 REPEAT PROTEIN"/>
    <property type="match status" value="1"/>
</dbReference>
<feature type="repeat" description="WD" evidence="3">
    <location>
        <begin position="210"/>
        <end position="246"/>
    </location>
</feature>
<dbReference type="InterPro" id="IPR001680">
    <property type="entry name" value="WD40_rpt"/>
</dbReference>
<sequence length="461" mass="50596">MEPSQSPHGLQTISQPLAPEDNQPLGLGDIRCSTPQSQYEQVTALGNTKLASGYQQFAFGLQQSQQSQFGAQKNKSRGPISSLGAVRATHGAYKSSRKLPRAVAPAAEETSSSPPVVDVEEPAQSSDSQENLITMATISENTVFPPPHQPCSKPDDNRDCNYQRIATLSGHKKSISVVKFSPCGGYLATASADRSIKLWSMKDLTCERTILGHQLGINDISWNSSSQYIASGSDDMTVRIFSVSSGHCWRIMKGHTHYVFSCAFNPQTSLVVSGGYDETVRLWNVITGMCVRLIPAHTDPVTCVAFNHDGSCVASSSYEGCIRVWDVSNGHCLKTLKDLEHDAVSFVEFTPNGKFILSSHMNSKIKMWDVSKEKPVKYYSGHQNSKYCIFAGISLSHGRRVISGSEDGKIFVWDLQTKRVIQVMEEHTKPVLATDAHPILNMMASGGIEPDNTVRIWYSDK</sequence>
<keyword evidence="1 3" id="KW-0853">WD repeat</keyword>
<feature type="region of interest" description="Disordered" evidence="4">
    <location>
        <begin position="90"/>
        <end position="130"/>
    </location>
</feature>
<feature type="domain" description="WDR5-like beta-propeller" evidence="5">
    <location>
        <begin position="167"/>
        <end position="457"/>
    </location>
</feature>
<keyword evidence="2" id="KW-0677">Repeat</keyword>
<reference evidence="6 8" key="1">
    <citation type="submission" date="2022-02" db="EMBL/GenBank/DDBJ databases">
        <title>Chromosome-level reference genomes for two strains of Caenorhabditis briggsae: an improved platform for comparative genomics.</title>
        <authorList>
            <person name="Stevens L."/>
            <person name="Andersen E.C."/>
        </authorList>
    </citation>
    <scope>NUCLEOTIDE SEQUENCE [LARGE SCALE GENOMIC DNA]</scope>
    <source>
        <strain evidence="6">QX1410_ONT</strain>
        <tissue evidence="6">Whole-organism</tissue>
    </source>
</reference>